<evidence type="ECO:0000256" key="1">
    <source>
        <dbReference type="SAM" id="Coils"/>
    </source>
</evidence>
<feature type="coiled-coil region" evidence="1">
    <location>
        <begin position="82"/>
        <end position="112"/>
    </location>
</feature>
<proteinExistence type="predicted"/>
<dbReference type="KEGG" id="fcy:FRACYDRAFT_262259"/>
<reference evidence="2 3" key="1">
    <citation type="submission" date="2016-09" db="EMBL/GenBank/DDBJ databases">
        <title>Extensive genetic diversity and differential bi-allelic expression allows diatom success in the polar Southern Ocean.</title>
        <authorList>
            <consortium name="DOE Joint Genome Institute"/>
            <person name="Mock T."/>
            <person name="Otillar R.P."/>
            <person name="Strauss J."/>
            <person name="Dupont C."/>
            <person name="Frickenhaus S."/>
            <person name="Maumus F."/>
            <person name="Mcmullan M."/>
            <person name="Sanges R."/>
            <person name="Schmutz J."/>
            <person name="Toseland A."/>
            <person name="Valas R."/>
            <person name="Veluchamy A."/>
            <person name="Ward B.J."/>
            <person name="Allen A."/>
            <person name="Barry K."/>
            <person name="Falciatore A."/>
            <person name="Ferrante M."/>
            <person name="Fortunato A.E."/>
            <person name="Gloeckner G."/>
            <person name="Gruber A."/>
            <person name="Hipkin R."/>
            <person name="Janech M."/>
            <person name="Kroth P."/>
            <person name="Leese F."/>
            <person name="Lindquist E."/>
            <person name="Lyon B.R."/>
            <person name="Martin J."/>
            <person name="Mayer C."/>
            <person name="Parker M."/>
            <person name="Quesneville H."/>
            <person name="Raymond J."/>
            <person name="Uhlig C."/>
            <person name="Valentin K.U."/>
            <person name="Worden A.Z."/>
            <person name="Armbrust E.V."/>
            <person name="Bowler C."/>
            <person name="Green B."/>
            <person name="Moulton V."/>
            <person name="Van Oosterhout C."/>
            <person name="Grigoriev I."/>
        </authorList>
    </citation>
    <scope>NUCLEOTIDE SEQUENCE [LARGE SCALE GENOMIC DNA]</scope>
    <source>
        <strain evidence="2 3">CCMP1102</strain>
    </source>
</reference>
<gene>
    <name evidence="2" type="ORF">FRACYDRAFT_262259</name>
</gene>
<sequence length="179" mass="19530">MIDRRRQLVAYLAATIICIVSTTAFVVNPCCPHRQYATTTKNSFLESSSSTSKKATNDADVSSSSSAAALTGFMAKAHEEKIAAMARVETKYRDQIDELENKITELEAAAKQTTPTSGNSFAFPATNKDLTSKVQAYRSFISDYIVKAQAEKHTAIKTAEDKMSAKYEAIIDGLKGENK</sequence>
<evidence type="ECO:0000313" key="2">
    <source>
        <dbReference type="EMBL" id="OEU13452.1"/>
    </source>
</evidence>
<evidence type="ECO:0000313" key="3">
    <source>
        <dbReference type="Proteomes" id="UP000095751"/>
    </source>
</evidence>
<accession>A0A1E7F5K3</accession>
<dbReference type="Proteomes" id="UP000095751">
    <property type="component" value="Unassembled WGS sequence"/>
</dbReference>
<dbReference type="OrthoDB" id="42916at2759"/>
<keyword evidence="3" id="KW-1185">Reference proteome</keyword>
<protein>
    <submittedName>
        <fullName evidence="2">Uncharacterized protein</fullName>
    </submittedName>
</protein>
<dbReference type="InParanoid" id="A0A1E7F5K3"/>
<name>A0A1E7F5K3_9STRA</name>
<keyword evidence="1" id="KW-0175">Coiled coil</keyword>
<organism evidence="2 3">
    <name type="scientific">Fragilariopsis cylindrus CCMP1102</name>
    <dbReference type="NCBI Taxonomy" id="635003"/>
    <lineage>
        <taxon>Eukaryota</taxon>
        <taxon>Sar</taxon>
        <taxon>Stramenopiles</taxon>
        <taxon>Ochrophyta</taxon>
        <taxon>Bacillariophyta</taxon>
        <taxon>Bacillariophyceae</taxon>
        <taxon>Bacillariophycidae</taxon>
        <taxon>Bacillariales</taxon>
        <taxon>Bacillariaceae</taxon>
        <taxon>Fragilariopsis</taxon>
    </lineage>
</organism>
<dbReference type="AlphaFoldDB" id="A0A1E7F5K3"/>
<dbReference type="EMBL" id="KV784361">
    <property type="protein sequence ID" value="OEU13452.1"/>
    <property type="molecule type" value="Genomic_DNA"/>
</dbReference>